<sequence length="52" mass="5432">MEAEGPVMDLHTTTEREPHRPDAVAAAARIGVVDLAAAAGGDRLPLRTAEQP</sequence>
<protein>
    <submittedName>
        <fullName evidence="2">Uncharacterized protein</fullName>
    </submittedName>
</protein>
<keyword evidence="3" id="KW-1185">Reference proteome</keyword>
<evidence type="ECO:0000313" key="3">
    <source>
        <dbReference type="Proteomes" id="UP001500121"/>
    </source>
</evidence>
<dbReference type="Proteomes" id="UP001500121">
    <property type="component" value="Unassembled WGS sequence"/>
</dbReference>
<dbReference type="EMBL" id="BAABLP010000005">
    <property type="protein sequence ID" value="GAA4750934.1"/>
    <property type="molecule type" value="Genomic_DNA"/>
</dbReference>
<dbReference type="RefSeq" id="WP_345481503.1">
    <property type="nucleotide sequence ID" value="NZ_BAABLP010000005.1"/>
</dbReference>
<gene>
    <name evidence="2" type="ORF">GCM10025783_24240</name>
</gene>
<organism evidence="2 3">
    <name type="scientific">Amnibacterium soli</name>
    <dbReference type="NCBI Taxonomy" id="1282736"/>
    <lineage>
        <taxon>Bacteria</taxon>
        <taxon>Bacillati</taxon>
        <taxon>Actinomycetota</taxon>
        <taxon>Actinomycetes</taxon>
        <taxon>Micrococcales</taxon>
        <taxon>Microbacteriaceae</taxon>
        <taxon>Amnibacterium</taxon>
    </lineage>
</organism>
<accession>A0ABP8ZB71</accession>
<comment type="caution">
    <text evidence="2">The sequence shown here is derived from an EMBL/GenBank/DDBJ whole genome shotgun (WGS) entry which is preliminary data.</text>
</comment>
<reference evidence="3" key="1">
    <citation type="journal article" date="2019" name="Int. J. Syst. Evol. Microbiol.">
        <title>The Global Catalogue of Microorganisms (GCM) 10K type strain sequencing project: providing services to taxonomists for standard genome sequencing and annotation.</title>
        <authorList>
            <consortium name="The Broad Institute Genomics Platform"/>
            <consortium name="The Broad Institute Genome Sequencing Center for Infectious Disease"/>
            <person name="Wu L."/>
            <person name="Ma J."/>
        </authorList>
    </citation>
    <scope>NUCLEOTIDE SEQUENCE [LARGE SCALE GENOMIC DNA]</scope>
    <source>
        <strain evidence="3">JCM 19015</strain>
    </source>
</reference>
<proteinExistence type="predicted"/>
<feature type="region of interest" description="Disordered" evidence="1">
    <location>
        <begin position="1"/>
        <end position="20"/>
    </location>
</feature>
<evidence type="ECO:0000313" key="2">
    <source>
        <dbReference type="EMBL" id="GAA4750934.1"/>
    </source>
</evidence>
<name>A0ABP8ZB71_9MICO</name>
<evidence type="ECO:0000256" key="1">
    <source>
        <dbReference type="SAM" id="MobiDB-lite"/>
    </source>
</evidence>